<dbReference type="EMBL" id="BAAAZU010000030">
    <property type="protein sequence ID" value="GAA3931570.1"/>
    <property type="molecule type" value="Genomic_DNA"/>
</dbReference>
<dbReference type="SUPFAM" id="SSF53335">
    <property type="entry name" value="S-adenosyl-L-methionine-dependent methyltransferases"/>
    <property type="match status" value="1"/>
</dbReference>
<sequence>MNVPAGSGFEYRHNAEHYEAQSRLGHLMAYYAWTLDLFGDTFEGPAADAGAGSGHFSALLARHVQPLLLLEGGEDNLATLRERFAGDDAVTVEDSDLTDCEAQLRRHGIRSIFTLDVLEHLPDDVAALKQFHAALPSSGKLYIKVPALQWLYGPVDEASGHYRRYTRASLRRSVEAGGFHVDSCRYMNLAGVPPYFIKSRILKRAENFSRTFSMAQIRRIQKAIPMLRRLDRLVGPPLGLSVVCVATKA</sequence>
<dbReference type="Proteomes" id="UP001501727">
    <property type="component" value="Unassembled WGS sequence"/>
</dbReference>
<evidence type="ECO:0008006" key="3">
    <source>
        <dbReference type="Google" id="ProtNLM"/>
    </source>
</evidence>
<dbReference type="InterPro" id="IPR029063">
    <property type="entry name" value="SAM-dependent_MTases_sf"/>
</dbReference>
<name>A0ABP7MWI3_9GAMM</name>
<keyword evidence="2" id="KW-1185">Reference proteome</keyword>
<evidence type="ECO:0000313" key="2">
    <source>
        <dbReference type="Proteomes" id="UP001501727"/>
    </source>
</evidence>
<evidence type="ECO:0000313" key="1">
    <source>
        <dbReference type="EMBL" id="GAA3931570.1"/>
    </source>
</evidence>
<gene>
    <name evidence="1" type="ORF">GCM10022229_26380</name>
</gene>
<organism evidence="1 2">
    <name type="scientific">Luteimonas lutimaris</name>
    <dbReference type="NCBI Taxonomy" id="698645"/>
    <lineage>
        <taxon>Bacteria</taxon>
        <taxon>Pseudomonadati</taxon>
        <taxon>Pseudomonadota</taxon>
        <taxon>Gammaproteobacteria</taxon>
        <taxon>Lysobacterales</taxon>
        <taxon>Lysobacteraceae</taxon>
        <taxon>Luteimonas</taxon>
    </lineage>
</organism>
<reference evidence="2" key="1">
    <citation type="journal article" date="2019" name="Int. J. Syst. Evol. Microbiol.">
        <title>The Global Catalogue of Microorganisms (GCM) 10K type strain sequencing project: providing services to taxonomists for standard genome sequencing and annotation.</title>
        <authorList>
            <consortium name="The Broad Institute Genomics Platform"/>
            <consortium name="The Broad Institute Genome Sequencing Center for Infectious Disease"/>
            <person name="Wu L."/>
            <person name="Ma J."/>
        </authorList>
    </citation>
    <scope>NUCLEOTIDE SEQUENCE [LARGE SCALE GENOMIC DNA]</scope>
    <source>
        <strain evidence="2">JCM 16916</strain>
    </source>
</reference>
<comment type="caution">
    <text evidence="1">The sequence shown here is derived from an EMBL/GenBank/DDBJ whole genome shotgun (WGS) entry which is preliminary data.</text>
</comment>
<protein>
    <recommendedName>
        <fullName evidence="3">Class I SAM-dependent methyltransferase</fullName>
    </recommendedName>
</protein>
<accession>A0ABP7MWI3</accession>
<dbReference type="Gene3D" id="3.40.50.150">
    <property type="entry name" value="Vaccinia Virus protein VP39"/>
    <property type="match status" value="1"/>
</dbReference>
<proteinExistence type="predicted"/>
<dbReference type="Pfam" id="PF13489">
    <property type="entry name" value="Methyltransf_23"/>
    <property type="match status" value="1"/>
</dbReference>